<protein>
    <submittedName>
        <fullName evidence="11">CRISPR-associated helicase Cas3</fullName>
    </submittedName>
</protein>
<evidence type="ECO:0000256" key="8">
    <source>
        <dbReference type="ARBA" id="ARBA00022840"/>
    </source>
</evidence>
<comment type="caution">
    <text evidence="11">The sequence shown here is derived from an EMBL/GenBank/DDBJ whole genome shotgun (WGS) entry which is preliminary data.</text>
</comment>
<dbReference type="NCBIfam" id="TIGR01596">
    <property type="entry name" value="cas3_HD"/>
    <property type="match status" value="1"/>
</dbReference>
<evidence type="ECO:0000256" key="6">
    <source>
        <dbReference type="ARBA" id="ARBA00022801"/>
    </source>
</evidence>
<dbReference type="GO" id="GO:0003723">
    <property type="term" value="F:RNA binding"/>
    <property type="evidence" value="ECO:0007669"/>
    <property type="project" value="TreeGrafter"/>
</dbReference>
<dbReference type="Pfam" id="PF22590">
    <property type="entry name" value="Cas3-like_C_2"/>
    <property type="match status" value="1"/>
</dbReference>
<dbReference type="Pfam" id="PF18019">
    <property type="entry name" value="Cas3_HD"/>
    <property type="match status" value="1"/>
</dbReference>
<dbReference type="SUPFAM" id="SSF109604">
    <property type="entry name" value="HD-domain/PDEase-like"/>
    <property type="match status" value="1"/>
</dbReference>
<sequence length="772" mass="85271">MDPNRLWAKSKRDDEIATLSMYLPGHLEDAYLAGGRVLQATGDDQLDALGLSLAAYRSRLRRCVLLAAAVHDIGKANDHFHGMICGSRNVQQNPQGLRHEWASVLMLQSLKPWLLPAVGMNETDFAIVEWAVSGHHPAHNHASPPDGSSNDGAGPDILFHLGHADFTAVLTWLSKTLGLGTPPIVQSAKMALFGSGSVFTELASWFRTARRVWEEKVRKSSDAKLVAAVKNCLIAADVAGSALPKEMPNNAAKWDWITDSFDKKPDPGDLQKVVDHRLDGGMPRPFQTAVAASCDSVTFVKAGCGSGKTLAAYLWAATNYPTRRLYFCYPTTGTATEGFKDYLFEPNDELGDLGAKLFHSRRAVDFEIILNTGADSRSQEADVVTRLESLEAWATPVVACTVDTVLGIVQNNKRGLFGWPALAQSAFIFDEIHAFDDRLFGALLRFLSDLPGLPCLLMTASLPKAREDALREVLKNSRNIDLKPVAGPTDLEKLPRYHRATVADNDPLELIAETVNAGGKVLWVCNTVKRVMDAARRAESQGLKPLIYHSRYKYVHRVKRHKAVIEAFDPKECKGQLAITSQVCEMSLDLKGCTLLATDAAPVPSIIQRLGRLNRQAKVGDATKPFVVIEIEDYLPYADQKRAPDPANWPDQTKGWLDRLPVAGISQKHLADAWEHGGEIWDYRKFLTSAWLDGGPKTTVKELRESSPGITVLMREDVARLKKPGDVGKYTLPMPEPPRKSNWRSWARHKGIPIAETGTITYDEMRGAEWRK</sequence>
<name>A0A225DAQ1_9BACT</name>
<dbReference type="SUPFAM" id="SSF52540">
    <property type="entry name" value="P-loop containing nucleoside triphosphate hydrolases"/>
    <property type="match status" value="1"/>
</dbReference>
<comment type="similarity">
    <text evidence="2">In the central section; belongs to the CRISPR-associated helicase Cas3 family.</text>
</comment>
<dbReference type="InterPro" id="IPR027417">
    <property type="entry name" value="P-loop_NTPase"/>
</dbReference>
<dbReference type="GO" id="GO:0016787">
    <property type="term" value="F:hydrolase activity"/>
    <property type="evidence" value="ECO:0007669"/>
    <property type="project" value="UniProtKB-KW"/>
</dbReference>
<dbReference type="PROSITE" id="PS51643">
    <property type="entry name" value="HD_CAS3"/>
    <property type="match status" value="1"/>
</dbReference>
<dbReference type="Gene3D" id="3.40.50.300">
    <property type="entry name" value="P-loop containing nucleotide triphosphate hydrolases"/>
    <property type="match status" value="2"/>
</dbReference>
<dbReference type="SMART" id="SM00487">
    <property type="entry name" value="DEXDc"/>
    <property type="match status" value="1"/>
</dbReference>
<keyword evidence="5" id="KW-0547">Nucleotide-binding</keyword>
<dbReference type="RefSeq" id="WP_161968110.1">
    <property type="nucleotide sequence ID" value="NZ_NIDE01000020.1"/>
</dbReference>
<keyword evidence="12" id="KW-1185">Reference proteome</keyword>
<dbReference type="PANTHER" id="PTHR47963">
    <property type="entry name" value="DEAD-BOX ATP-DEPENDENT RNA HELICASE 47, MITOCHONDRIAL"/>
    <property type="match status" value="1"/>
</dbReference>
<dbReference type="NCBIfam" id="TIGR01587">
    <property type="entry name" value="cas3_core"/>
    <property type="match status" value="1"/>
</dbReference>
<dbReference type="OrthoDB" id="9810236at2"/>
<dbReference type="CDD" id="cd09641">
    <property type="entry name" value="Cas3''_I"/>
    <property type="match status" value="1"/>
</dbReference>
<dbReference type="EMBL" id="NIDE01000020">
    <property type="protein sequence ID" value="OWK34209.1"/>
    <property type="molecule type" value="Genomic_DNA"/>
</dbReference>
<organism evidence="11 12">
    <name type="scientific">Fimbriiglobus ruber</name>
    <dbReference type="NCBI Taxonomy" id="1908690"/>
    <lineage>
        <taxon>Bacteria</taxon>
        <taxon>Pseudomonadati</taxon>
        <taxon>Planctomycetota</taxon>
        <taxon>Planctomycetia</taxon>
        <taxon>Gemmatales</taxon>
        <taxon>Gemmataceae</taxon>
        <taxon>Fimbriiglobus</taxon>
    </lineage>
</organism>
<reference evidence="12" key="1">
    <citation type="submission" date="2017-06" db="EMBL/GenBank/DDBJ databases">
        <title>Genome analysis of Fimbriiglobus ruber SP5, the first member of the order Planctomycetales with confirmed chitinolytic capability.</title>
        <authorList>
            <person name="Ravin N.V."/>
            <person name="Rakitin A.L."/>
            <person name="Ivanova A.A."/>
            <person name="Beletsky A.V."/>
            <person name="Kulichevskaya I.S."/>
            <person name="Mardanov A.V."/>
            <person name="Dedysh S.N."/>
        </authorList>
    </citation>
    <scope>NUCLEOTIDE SEQUENCE [LARGE SCALE GENOMIC DNA]</scope>
    <source>
        <strain evidence="12">SP5</strain>
    </source>
</reference>
<evidence type="ECO:0000256" key="2">
    <source>
        <dbReference type="ARBA" id="ARBA00009046"/>
    </source>
</evidence>
<evidence type="ECO:0000256" key="4">
    <source>
        <dbReference type="ARBA" id="ARBA00022723"/>
    </source>
</evidence>
<evidence type="ECO:0000256" key="1">
    <source>
        <dbReference type="ARBA" id="ARBA00006847"/>
    </source>
</evidence>
<keyword evidence="3" id="KW-0540">Nuclease</keyword>
<dbReference type="Gene3D" id="1.10.3210.30">
    <property type="match status" value="1"/>
</dbReference>
<dbReference type="Proteomes" id="UP000214646">
    <property type="component" value="Unassembled WGS sequence"/>
</dbReference>
<evidence type="ECO:0000256" key="5">
    <source>
        <dbReference type="ARBA" id="ARBA00022741"/>
    </source>
</evidence>
<dbReference type="GO" id="GO:0046872">
    <property type="term" value="F:metal ion binding"/>
    <property type="evidence" value="ECO:0007669"/>
    <property type="project" value="UniProtKB-KW"/>
</dbReference>
<dbReference type="Pfam" id="PF00270">
    <property type="entry name" value="DEAD"/>
    <property type="match status" value="1"/>
</dbReference>
<proteinExistence type="inferred from homology"/>
<evidence type="ECO:0000313" key="12">
    <source>
        <dbReference type="Proteomes" id="UP000214646"/>
    </source>
</evidence>
<dbReference type="CDD" id="cd17930">
    <property type="entry name" value="DEXHc_cas3"/>
    <property type="match status" value="1"/>
</dbReference>
<dbReference type="InterPro" id="IPR006483">
    <property type="entry name" value="CRISPR-assoc_Cas3_HD"/>
</dbReference>
<keyword evidence="8" id="KW-0067">ATP-binding</keyword>
<dbReference type="GO" id="GO:0003724">
    <property type="term" value="F:RNA helicase activity"/>
    <property type="evidence" value="ECO:0007669"/>
    <property type="project" value="TreeGrafter"/>
</dbReference>
<dbReference type="GO" id="GO:0005524">
    <property type="term" value="F:ATP binding"/>
    <property type="evidence" value="ECO:0007669"/>
    <property type="project" value="UniProtKB-KW"/>
</dbReference>
<gene>
    <name evidence="11" type="ORF">FRUB_10180</name>
</gene>
<keyword evidence="9" id="KW-0051">Antiviral defense</keyword>
<evidence type="ECO:0000256" key="9">
    <source>
        <dbReference type="ARBA" id="ARBA00023118"/>
    </source>
</evidence>
<dbReference type="InterPro" id="IPR011545">
    <property type="entry name" value="DEAD/DEAH_box_helicase_dom"/>
</dbReference>
<dbReference type="InterPro" id="IPR038257">
    <property type="entry name" value="CRISPR-assoc_Cas3_HD_sf"/>
</dbReference>
<dbReference type="InterPro" id="IPR006474">
    <property type="entry name" value="Helicase_Cas3_CRISPR-ass_core"/>
</dbReference>
<evidence type="ECO:0000256" key="3">
    <source>
        <dbReference type="ARBA" id="ARBA00022722"/>
    </source>
</evidence>
<dbReference type="GO" id="GO:0051607">
    <property type="term" value="P:defense response to virus"/>
    <property type="evidence" value="ECO:0007669"/>
    <property type="project" value="UniProtKB-KW"/>
</dbReference>
<dbReference type="AlphaFoldDB" id="A0A225DAQ1"/>
<keyword evidence="7" id="KW-0347">Helicase</keyword>
<dbReference type="InterPro" id="IPR050547">
    <property type="entry name" value="DEAD_box_RNA_helicases"/>
</dbReference>
<dbReference type="InterPro" id="IPR014001">
    <property type="entry name" value="Helicase_ATP-bd"/>
</dbReference>
<dbReference type="PANTHER" id="PTHR47963:SF9">
    <property type="entry name" value="CRISPR-ASSOCIATED ENDONUCLEASE_HELICASE CAS3"/>
    <property type="match status" value="1"/>
</dbReference>
<accession>A0A225DAQ1</accession>
<evidence type="ECO:0000256" key="7">
    <source>
        <dbReference type="ARBA" id="ARBA00022806"/>
    </source>
</evidence>
<keyword evidence="6" id="KW-0378">Hydrolase</keyword>
<dbReference type="InterPro" id="IPR054712">
    <property type="entry name" value="Cas3-like_dom"/>
</dbReference>
<evidence type="ECO:0000259" key="10">
    <source>
        <dbReference type="PROSITE" id="PS51643"/>
    </source>
</evidence>
<feature type="domain" description="HD Cas3-type" evidence="10">
    <location>
        <begin position="46"/>
        <end position="239"/>
    </location>
</feature>
<comment type="similarity">
    <text evidence="1">In the N-terminal section; belongs to the CRISPR-associated nuclease Cas3-HD family.</text>
</comment>
<dbReference type="GO" id="GO:0004518">
    <property type="term" value="F:nuclease activity"/>
    <property type="evidence" value="ECO:0007669"/>
    <property type="project" value="UniProtKB-KW"/>
</dbReference>
<keyword evidence="4" id="KW-0479">Metal-binding</keyword>
<evidence type="ECO:0000313" key="11">
    <source>
        <dbReference type="EMBL" id="OWK34209.1"/>
    </source>
</evidence>